<keyword evidence="4" id="KW-1185">Reference proteome</keyword>
<evidence type="ECO:0000259" key="2">
    <source>
        <dbReference type="PROSITE" id="PS50011"/>
    </source>
</evidence>
<feature type="domain" description="Protein kinase" evidence="2">
    <location>
        <begin position="380"/>
        <end position="677"/>
    </location>
</feature>
<proteinExistence type="predicted"/>
<dbReference type="SUPFAM" id="SSF56112">
    <property type="entry name" value="Protein kinase-like (PK-like)"/>
    <property type="match status" value="1"/>
</dbReference>
<dbReference type="PROSITE" id="PS50011">
    <property type="entry name" value="PROTEIN_KINASE_DOM"/>
    <property type="match status" value="1"/>
</dbReference>
<feature type="region of interest" description="Disordered" evidence="1">
    <location>
        <begin position="1"/>
        <end position="78"/>
    </location>
</feature>
<evidence type="ECO:0000256" key="1">
    <source>
        <dbReference type="SAM" id="MobiDB-lite"/>
    </source>
</evidence>
<sequence length="677" mass="75502">MARRGICSSPLSSADEAEEDVGAPSSFPAMSPSPPASKPAKSRATGAKRKPSRAKKTLLPPAKKPKPSAATERKSTKELVHDASQEFVEYLAEQLSAMQQAKFETEFGGGQGYIVKLPSSSWKTKRKRDELQAWIKALGFTSGASLNRHALRVASLKADVILSELKQRLPSIAEYDKEEEVEGEDDEAADGGDEEEKDQTGDYLTDPAMLRLKKYFQKLESQTLEVVSYSENHRLLSSTQHMAIADAMEDVLAQPSVRRERRLARRLSKLGRISGRRLSSIAMGPSSSSFLPPTEDDWVWDREMNKMSLTPVKRHISLGESISTKKTITLGESVLHLVLHSGLVDVKTLKEVLRKVSTVWEKIAVMKTNFYSMGQVYSRHPRGHYLANGAYKEVFKVFSSEKKRLEAMSVMDISAIENTGNQGVIRQEVAHSVLLSNATEHGICPNFLRIYDIFLAEERPRQERWGSKTHRRPVELLADGNTYSAASSSQQSASSPRSEQGKQSDRLFQYIRMEFCDGGDLEDFIGLQKDKVLPLASVAVPFFFQMVFGLFCAREKFYLRHGDVKLLNFFLKDIGRSSLSKEPGADAVLHYLLEDSCFVLQMPASFSYWVKLADYGAADSNLENLGKPVTIDQFATLENSPIEYLLEGNAAEQSFAADTFSLGLCLLHLFTGRCARH</sequence>
<dbReference type="InParanoid" id="G4YM83"/>
<dbReference type="AlphaFoldDB" id="G4YM83"/>
<evidence type="ECO:0000313" key="4">
    <source>
        <dbReference type="Proteomes" id="UP000002640"/>
    </source>
</evidence>
<feature type="region of interest" description="Disordered" evidence="1">
    <location>
        <begin position="173"/>
        <end position="203"/>
    </location>
</feature>
<dbReference type="Proteomes" id="UP000002640">
    <property type="component" value="Unassembled WGS sequence"/>
</dbReference>
<feature type="compositionally biased region" description="Acidic residues" evidence="1">
    <location>
        <begin position="176"/>
        <end position="197"/>
    </location>
</feature>
<dbReference type="STRING" id="1094619.G4YM83"/>
<dbReference type="InterPro" id="IPR000719">
    <property type="entry name" value="Prot_kinase_dom"/>
</dbReference>
<reference evidence="3 4" key="1">
    <citation type="journal article" date="2006" name="Science">
        <title>Phytophthora genome sequences uncover evolutionary origins and mechanisms of pathogenesis.</title>
        <authorList>
            <person name="Tyler B.M."/>
            <person name="Tripathy S."/>
            <person name="Zhang X."/>
            <person name="Dehal P."/>
            <person name="Jiang R.H."/>
            <person name="Aerts A."/>
            <person name="Arredondo F.D."/>
            <person name="Baxter L."/>
            <person name="Bensasson D."/>
            <person name="Beynon J.L."/>
            <person name="Chapman J."/>
            <person name="Damasceno C.M."/>
            <person name="Dorrance A.E."/>
            <person name="Dou D."/>
            <person name="Dickerman A.W."/>
            <person name="Dubchak I.L."/>
            <person name="Garbelotto M."/>
            <person name="Gijzen M."/>
            <person name="Gordon S.G."/>
            <person name="Govers F."/>
            <person name="Grunwald N.J."/>
            <person name="Huang W."/>
            <person name="Ivors K.L."/>
            <person name="Jones R.W."/>
            <person name="Kamoun S."/>
            <person name="Krampis K."/>
            <person name="Lamour K.H."/>
            <person name="Lee M.K."/>
            <person name="McDonald W.H."/>
            <person name="Medina M."/>
            <person name="Meijer H.J."/>
            <person name="Nordberg E.K."/>
            <person name="Maclean D.J."/>
            <person name="Ospina-Giraldo M.D."/>
            <person name="Morris P.F."/>
            <person name="Phuntumart V."/>
            <person name="Putnam N.H."/>
            <person name="Rash S."/>
            <person name="Rose J.K."/>
            <person name="Sakihama Y."/>
            <person name="Salamov A.A."/>
            <person name="Savidor A."/>
            <person name="Scheuring C.F."/>
            <person name="Smith B.M."/>
            <person name="Sobral B.W."/>
            <person name="Terry A."/>
            <person name="Torto-Alalibo T.A."/>
            <person name="Win J."/>
            <person name="Xu Z."/>
            <person name="Zhang H."/>
            <person name="Grigoriev I.V."/>
            <person name="Rokhsar D.S."/>
            <person name="Boore J.L."/>
        </authorList>
    </citation>
    <scope>NUCLEOTIDE SEQUENCE [LARGE SCALE GENOMIC DNA]</scope>
    <source>
        <strain evidence="3 4">P6497</strain>
    </source>
</reference>
<gene>
    <name evidence="3" type="ORF">PHYSODRAFT_474677</name>
</gene>
<dbReference type="InterPro" id="IPR008271">
    <property type="entry name" value="Ser/Thr_kinase_AS"/>
</dbReference>
<protein>
    <recommendedName>
        <fullName evidence="2">Protein kinase domain-containing protein</fullName>
    </recommendedName>
</protein>
<name>G4YM83_PHYSP</name>
<dbReference type="RefSeq" id="XP_009515166.1">
    <property type="nucleotide sequence ID" value="XM_009516871.1"/>
</dbReference>
<dbReference type="InterPro" id="IPR011009">
    <property type="entry name" value="Kinase-like_dom_sf"/>
</dbReference>
<dbReference type="GeneID" id="20654507"/>
<dbReference type="GO" id="GO:0004674">
    <property type="term" value="F:protein serine/threonine kinase activity"/>
    <property type="evidence" value="ECO:0007669"/>
    <property type="project" value="TreeGrafter"/>
</dbReference>
<organism evidence="3 4">
    <name type="scientific">Phytophthora sojae (strain P6497)</name>
    <name type="common">Soybean stem and root rot agent</name>
    <name type="synonym">Phytophthora megasperma f. sp. glycines</name>
    <dbReference type="NCBI Taxonomy" id="1094619"/>
    <lineage>
        <taxon>Eukaryota</taxon>
        <taxon>Sar</taxon>
        <taxon>Stramenopiles</taxon>
        <taxon>Oomycota</taxon>
        <taxon>Peronosporomycetes</taxon>
        <taxon>Peronosporales</taxon>
        <taxon>Peronosporaceae</taxon>
        <taxon>Phytophthora</taxon>
    </lineage>
</organism>
<dbReference type="KEGG" id="psoj:PHYSODRAFT_474677"/>
<dbReference type="InterPro" id="IPR053235">
    <property type="entry name" value="Ser_Thr_kinase"/>
</dbReference>
<feature type="compositionally biased region" description="Basic residues" evidence="1">
    <location>
        <begin position="46"/>
        <end position="56"/>
    </location>
</feature>
<dbReference type="Gene3D" id="1.10.510.10">
    <property type="entry name" value="Transferase(Phosphotransferase) domain 1"/>
    <property type="match status" value="1"/>
</dbReference>
<accession>G4YM83</accession>
<dbReference type="GO" id="GO:0005737">
    <property type="term" value="C:cytoplasm"/>
    <property type="evidence" value="ECO:0007669"/>
    <property type="project" value="TreeGrafter"/>
</dbReference>
<dbReference type="PANTHER" id="PTHR24361">
    <property type="entry name" value="MITOGEN-ACTIVATED KINASE KINASE KINASE"/>
    <property type="match status" value="1"/>
</dbReference>
<evidence type="ECO:0000313" key="3">
    <source>
        <dbReference type="EMBL" id="EGZ27891.1"/>
    </source>
</evidence>
<dbReference type="PROSITE" id="PS00108">
    <property type="entry name" value="PROTEIN_KINASE_ST"/>
    <property type="match status" value="1"/>
</dbReference>
<dbReference type="OMA" id="HPRGHYL"/>
<dbReference type="EMBL" id="JH159151">
    <property type="protein sequence ID" value="EGZ27891.1"/>
    <property type="molecule type" value="Genomic_DNA"/>
</dbReference>
<dbReference type="GO" id="GO:0005524">
    <property type="term" value="F:ATP binding"/>
    <property type="evidence" value="ECO:0007669"/>
    <property type="project" value="InterPro"/>
</dbReference>